<protein>
    <submittedName>
        <fullName evidence="1">Uncharacterized protein</fullName>
    </submittedName>
</protein>
<comment type="caution">
    <text evidence="1">The sequence shown here is derived from an EMBL/GenBank/DDBJ whole genome shotgun (WGS) entry which is preliminary data.</text>
</comment>
<reference evidence="1 2" key="1">
    <citation type="journal article" date="2022" name="bioRxiv">
        <title>The genome of the oomycete Peronosclerospora sorghi, a cosmopolitan pathogen of maize and sorghum, is inflated with dispersed pseudogenes.</title>
        <authorList>
            <person name="Fletcher K."/>
            <person name="Martin F."/>
            <person name="Isakeit T."/>
            <person name="Cavanaugh K."/>
            <person name="Magill C."/>
            <person name="Michelmore R."/>
        </authorList>
    </citation>
    <scope>NUCLEOTIDE SEQUENCE [LARGE SCALE GENOMIC DNA]</scope>
    <source>
        <strain evidence="1">P6</strain>
    </source>
</reference>
<name>A0ACC0WJZ8_9STRA</name>
<sequence>MANAGTGAAPTLAYLRYKTGNQWTTKKEIYNKKVVARREFLDGRSPIQALYDEIRAGDFIFNVMVSSDGALQLNAKIKSEKSNLAHRHAVKFMKPLVKKLLDLYNNSIDMDDGDECTGLFRTSFGVPCRHEIKRRIKENGRFYIGDIHRQWHLVAPPVVQPVAVAAEPCSSPRKSLMRTLEKRLYEADDDHVAVVMARLDEASQAPLQSLSNPVVVTRKSGPPAGSTNNKANQRENSLF</sequence>
<dbReference type="EMBL" id="CM047591">
    <property type="protein sequence ID" value="KAI9918990.1"/>
    <property type="molecule type" value="Genomic_DNA"/>
</dbReference>
<keyword evidence="2" id="KW-1185">Reference proteome</keyword>
<dbReference type="Proteomes" id="UP001163321">
    <property type="component" value="Chromosome 12"/>
</dbReference>
<organism evidence="1 2">
    <name type="scientific">Peronosclerospora sorghi</name>
    <dbReference type="NCBI Taxonomy" id="230839"/>
    <lineage>
        <taxon>Eukaryota</taxon>
        <taxon>Sar</taxon>
        <taxon>Stramenopiles</taxon>
        <taxon>Oomycota</taxon>
        <taxon>Peronosporomycetes</taxon>
        <taxon>Peronosporales</taxon>
        <taxon>Peronosporaceae</taxon>
        <taxon>Peronosclerospora</taxon>
    </lineage>
</organism>
<gene>
    <name evidence="1" type="ORF">PsorP6_011291</name>
</gene>
<accession>A0ACC0WJZ8</accession>
<evidence type="ECO:0000313" key="1">
    <source>
        <dbReference type="EMBL" id="KAI9918990.1"/>
    </source>
</evidence>
<proteinExistence type="predicted"/>
<evidence type="ECO:0000313" key="2">
    <source>
        <dbReference type="Proteomes" id="UP001163321"/>
    </source>
</evidence>